<feature type="domain" description="Mce/MlaD" evidence="9">
    <location>
        <begin position="294"/>
        <end position="392"/>
    </location>
</feature>
<reference evidence="11" key="1">
    <citation type="journal article" date="2010" name="Mol. Biosyst.">
        <title>Complete genome sequence and comparative analysis of Shewanella violacea, a psychrophilic and piezophilic bacterium from deep sea floor sediments.</title>
        <authorList>
            <person name="Aono E."/>
            <person name="Baba T."/>
            <person name="Ara T."/>
            <person name="Nishi T."/>
            <person name="Nakamichi T."/>
            <person name="Inamoto E."/>
            <person name="Toyonaga H."/>
            <person name="Hasegawa M."/>
            <person name="Takai Y."/>
            <person name="Okumura Y."/>
            <person name="Baba M."/>
            <person name="Tomita M."/>
            <person name="Kato C."/>
            <person name="Oshima T."/>
            <person name="Nakasone K."/>
            <person name="Mori H."/>
        </authorList>
    </citation>
    <scope>NUCLEOTIDE SEQUENCE [LARGE SCALE GENOMIC DNA]</scope>
    <source>
        <strain evidence="11">JCM 10179 / CIP 106290 / LMG 19151 / DSS12</strain>
    </source>
</reference>
<dbReference type="HOGENOM" id="CLU_018765_3_1_6"/>
<evidence type="ECO:0000256" key="8">
    <source>
        <dbReference type="SAM" id="Phobius"/>
    </source>
</evidence>
<dbReference type="PANTHER" id="PTHR30462:SF2">
    <property type="entry name" value="INTERMEMBRANE TRANSPORT PROTEIN PQIB"/>
    <property type="match status" value="1"/>
</dbReference>
<name>D4ZEJ0_SHEVD</name>
<keyword evidence="5 8" id="KW-1133">Transmembrane helix</keyword>
<keyword evidence="3" id="KW-0997">Cell inner membrane</keyword>
<evidence type="ECO:0000256" key="7">
    <source>
        <dbReference type="SAM" id="MobiDB-lite"/>
    </source>
</evidence>
<dbReference type="eggNOG" id="COG3008">
    <property type="taxonomic scope" value="Bacteria"/>
</dbReference>
<dbReference type="InterPro" id="IPR003399">
    <property type="entry name" value="Mce/MlaD"/>
</dbReference>
<evidence type="ECO:0000313" key="11">
    <source>
        <dbReference type="Proteomes" id="UP000002350"/>
    </source>
</evidence>
<dbReference type="KEGG" id="svo:SVI_0249"/>
<evidence type="ECO:0000259" key="9">
    <source>
        <dbReference type="Pfam" id="PF02470"/>
    </source>
</evidence>
<evidence type="ECO:0000256" key="3">
    <source>
        <dbReference type="ARBA" id="ARBA00022519"/>
    </source>
</evidence>
<keyword evidence="11" id="KW-1185">Reference proteome</keyword>
<evidence type="ECO:0000256" key="5">
    <source>
        <dbReference type="ARBA" id="ARBA00022989"/>
    </source>
</evidence>
<evidence type="ECO:0000256" key="6">
    <source>
        <dbReference type="ARBA" id="ARBA00023136"/>
    </source>
</evidence>
<comment type="subcellular location">
    <subcellularLocation>
        <location evidence="1">Cell inner membrane</location>
    </subcellularLocation>
</comment>
<gene>
    <name evidence="10" type="primary">pqiB</name>
    <name evidence="10" type="ordered locus">SVI_0249</name>
</gene>
<dbReference type="Proteomes" id="UP000002350">
    <property type="component" value="Chromosome"/>
</dbReference>
<feature type="domain" description="Mce/MlaD" evidence="9">
    <location>
        <begin position="163"/>
        <end position="224"/>
    </location>
</feature>
<dbReference type="GO" id="GO:0005886">
    <property type="term" value="C:plasma membrane"/>
    <property type="evidence" value="ECO:0007669"/>
    <property type="project" value="UniProtKB-SubCell"/>
</dbReference>
<dbReference type="AlphaFoldDB" id="D4ZEJ0"/>
<feature type="transmembrane region" description="Helical" evidence="8">
    <location>
        <begin position="21"/>
        <end position="41"/>
    </location>
</feature>
<keyword evidence="4 8" id="KW-0812">Transmembrane</keyword>
<evidence type="ECO:0000256" key="1">
    <source>
        <dbReference type="ARBA" id="ARBA00004533"/>
    </source>
</evidence>
<dbReference type="PANTHER" id="PTHR30462">
    <property type="entry name" value="INTERMEMBRANE TRANSPORT PROTEIN PQIB-RELATED"/>
    <property type="match status" value="1"/>
</dbReference>
<evidence type="ECO:0000256" key="2">
    <source>
        <dbReference type="ARBA" id="ARBA00022475"/>
    </source>
</evidence>
<feature type="region of interest" description="Disordered" evidence="7">
    <location>
        <begin position="534"/>
        <end position="553"/>
    </location>
</feature>
<dbReference type="InterPro" id="IPR051800">
    <property type="entry name" value="PqiA-PqiB_transport"/>
</dbReference>
<keyword evidence="6 8" id="KW-0472">Membrane</keyword>
<dbReference type="NCBIfam" id="NF008070">
    <property type="entry name" value="PRK10807.1"/>
    <property type="match status" value="1"/>
</dbReference>
<sequence length="553" mass="61362">MRKQIMSNNQPAEAKIQNLKQVSAVWCIPILALAIGIWMFVQYISSQGPVITIRMPNASGIEIGKTAIKSLSVNVGVVTNVQLSEDYSYTLVTAQMNRDSDRMLKEDTSFWVVKPRIGSGGITGLDTLLSGAYIEMQPGDDKEDREHFVALENPPVAPVDAKGLRIILTSHHAGKLGVGDPVLYEGFTVGRVESVSFDIKSKLANYQLFIFEPYDSLARTNSAFMMLSGFNIQMNAEGVNVNVGSLESLMTGGVTFMTPDGDSESRQTEQLVHYRLFDSVHDYREKMYEKHLDFVMMFTESIRGLKVGAPIEYRGIKIGTVKKVPLRLPTSKEGFSNKEIPVLVRIDLGRIYDHSDEGSLEELQASFETEFNSGLRATLKTGNLLTGALYIGTDLYKGEKLPNTRQYAGFNIFPTKTGELAEVQKQLTELLHKFNKLPVEDTLKSMTATLKVSQKTLLSAERVANDLDRLLKQNDTQSLPGDIRTSLQQIQKTLNAFGPDAAPYQNLEGALSRFEEVMIELQPVLRQLNEKPNSLVFGDDKAKDPIPVGGHKS</sequence>
<organism evidence="10 11">
    <name type="scientific">Shewanella violacea (strain JCM 10179 / CIP 106290 / LMG 19151 / DSS12)</name>
    <dbReference type="NCBI Taxonomy" id="637905"/>
    <lineage>
        <taxon>Bacteria</taxon>
        <taxon>Pseudomonadati</taxon>
        <taxon>Pseudomonadota</taxon>
        <taxon>Gammaproteobacteria</taxon>
        <taxon>Alteromonadales</taxon>
        <taxon>Shewanellaceae</taxon>
        <taxon>Shewanella</taxon>
    </lineage>
</organism>
<accession>D4ZEJ0</accession>
<keyword evidence="2" id="KW-1003">Cell membrane</keyword>
<dbReference type="EMBL" id="AP011177">
    <property type="protein sequence ID" value="BAJ00220.1"/>
    <property type="molecule type" value="Genomic_DNA"/>
</dbReference>
<dbReference type="Pfam" id="PF02470">
    <property type="entry name" value="MlaD"/>
    <property type="match status" value="3"/>
</dbReference>
<dbReference type="eggNOG" id="COG1463">
    <property type="taxonomic scope" value="Bacteria"/>
</dbReference>
<protein>
    <submittedName>
        <fullName evidence="10">Paraquat-inducible protein B</fullName>
    </submittedName>
</protein>
<feature type="domain" description="Mce/MlaD" evidence="9">
    <location>
        <begin position="48"/>
        <end position="139"/>
    </location>
</feature>
<evidence type="ECO:0000313" key="10">
    <source>
        <dbReference type="EMBL" id="BAJ00220.1"/>
    </source>
</evidence>
<evidence type="ECO:0000256" key="4">
    <source>
        <dbReference type="ARBA" id="ARBA00022692"/>
    </source>
</evidence>
<proteinExistence type="predicted"/>
<dbReference type="STRING" id="637905.SVI_0249"/>